<reference evidence="1 2" key="1">
    <citation type="submission" date="2021-07" db="EMBL/GenBank/DDBJ databases">
        <authorList>
            <consortium name="Genoscope - CEA"/>
            <person name="William W."/>
        </authorList>
    </citation>
    <scope>NUCLEOTIDE SEQUENCE [LARGE SCALE GENOMIC DNA]</scope>
</reference>
<dbReference type="Proteomes" id="UP000694005">
    <property type="component" value="Chromosome A01"/>
</dbReference>
<protein>
    <submittedName>
        <fullName evidence="1">Uncharacterized protein</fullName>
    </submittedName>
</protein>
<proteinExistence type="predicted"/>
<sequence>MLLGINYISLRSNQELTLETLLHSHRLVSENNRSILDGTLKWQRHNESPSAGNAFTFF</sequence>
<evidence type="ECO:0000313" key="1">
    <source>
        <dbReference type="EMBL" id="CAG7889790.1"/>
    </source>
</evidence>
<gene>
    <name evidence="1" type="ORF">BRAPAZ1V2_A01P38660.2</name>
</gene>
<dbReference type="AlphaFoldDB" id="A0A8D9GZF0"/>
<organism evidence="1 2">
    <name type="scientific">Brassica campestris</name>
    <name type="common">Field mustard</name>
    <dbReference type="NCBI Taxonomy" id="3711"/>
    <lineage>
        <taxon>Eukaryota</taxon>
        <taxon>Viridiplantae</taxon>
        <taxon>Streptophyta</taxon>
        <taxon>Embryophyta</taxon>
        <taxon>Tracheophyta</taxon>
        <taxon>Spermatophyta</taxon>
        <taxon>Magnoliopsida</taxon>
        <taxon>eudicotyledons</taxon>
        <taxon>Gunneridae</taxon>
        <taxon>Pentapetalae</taxon>
        <taxon>rosids</taxon>
        <taxon>malvids</taxon>
        <taxon>Brassicales</taxon>
        <taxon>Brassicaceae</taxon>
        <taxon>Brassiceae</taxon>
        <taxon>Brassica</taxon>
    </lineage>
</organism>
<dbReference type="EMBL" id="LS974617">
    <property type="protein sequence ID" value="CAG7889790.1"/>
    <property type="molecule type" value="Genomic_DNA"/>
</dbReference>
<dbReference type="Gramene" id="A01p38660.2_BraZ1">
    <property type="protein sequence ID" value="A01p38660.2_BraZ1.CDS.1"/>
    <property type="gene ID" value="A01g38660.2_BraZ1"/>
</dbReference>
<name>A0A8D9GZF0_BRACM</name>
<evidence type="ECO:0000313" key="2">
    <source>
        <dbReference type="Proteomes" id="UP000694005"/>
    </source>
</evidence>
<accession>A0A8D9GZF0</accession>